<evidence type="ECO:0000313" key="13">
    <source>
        <dbReference type="Proteomes" id="UP001162780"/>
    </source>
</evidence>
<name>A0ABY7GLA3_9GAMM</name>
<evidence type="ECO:0000313" key="12">
    <source>
        <dbReference type="EMBL" id="WAR45282.1"/>
    </source>
</evidence>
<keyword evidence="4" id="KW-1003">Cell membrane</keyword>
<comment type="subcellular location">
    <subcellularLocation>
        <location evidence="10">Cell inner membrane</location>
    </subcellularLocation>
    <subcellularLocation>
        <location evidence="2">Cell membrane</location>
        <topology evidence="2">Single-pass membrane protein</topology>
    </subcellularLocation>
</comment>
<evidence type="ECO:0000256" key="4">
    <source>
        <dbReference type="ARBA" id="ARBA00022475"/>
    </source>
</evidence>
<evidence type="ECO:0000256" key="3">
    <source>
        <dbReference type="ARBA" id="ARBA00008281"/>
    </source>
</evidence>
<dbReference type="Pfam" id="PF03748">
    <property type="entry name" value="FliL"/>
    <property type="match status" value="1"/>
</dbReference>
<dbReference type="PANTHER" id="PTHR35091">
    <property type="entry name" value="FLAGELLAR PROTEIN FLIL"/>
    <property type="match status" value="1"/>
</dbReference>
<accession>A0ABY7GLA3</accession>
<reference evidence="12" key="1">
    <citation type="submission" date="2022-11" db="EMBL/GenBank/DDBJ databases">
        <title>Methylomonas rapida sp. nov., Carotenoid-Producing Obligate Methanotrophs with High Growth Characteristics and Biotechnological Potential.</title>
        <authorList>
            <person name="Tikhonova E.N."/>
            <person name="Suleimanov R.Z."/>
            <person name="Miroshnikov K."/>
            <person name="Oshkin I.Y."/>
            <person name="Belova S.E."/>
            <person name="Danilova O.V."/>
            <person name="Ashikhmin A."/>
            <person name="Konopkin A."/>
            <person name="But S.Y."/>
            <person name="Khmelenina V.N."/>
            <person name="Kuznetsov N."/>
            <person name="Pimenov N.V."/>
            <person name="Dedysh S.N."/>
        </authorList>
    </citation>
    <scope>NUCLEOTIDE SEQUENCE</scope>
    <source>
        <strain evidence="12">MP1</strain>
    </source>
</reference>
<gene>
    <name evidence="12" type="ORF">NM686_001865</name>
</gene>
<dbReference type="EMBL" id="CP113517">
    <property type="protein sequence ID" value="WAR45282.1"/>
    <property type="molecule type" value="Genomic_DNA"/>
</dbReference>
<keyword evidence="7 10" id="KW-0283">Flagellar rotation</keyword>
<evidence type="ECO:0000256" key="1">
    <source>
        <dbReference type="ARBA" id="ARBA00002254"/>
    </source>
</evidence>
<evidence type="ECO:0000256" key="8">
    <source>
        <dbReference type="ARBA" id="ARBA00022989"/>
    </source>
</evidence>
<keyword evidence="8" id="KW-1133">Transmembrane helix</keyword>
<evidence type="ECO:0000256" key="10">
    <source>
        <dbReference type="RuleBase" id="RU364125"/>
    </source>
</evidence>
<protein>
    <recommendedName>
        <fullName evidence="10">Flagellar protein FliL</fullName>
    </recommendedName>
</protein>
<keyword evidence="12" id="KW-0282">Flagellum</keyword>
<feature type="compositionally biased region" description="Basic and acidic residues" evidence="11">
    <location>
        <begin position="54"/>
        <end position="70"/>
    </location>
</feature>
<keyword evidence="9 10" id="KW-0472">Membrane</keyword>
<evidence type="ECO:0000256" key="6">
    <source>
        <dbReference type="ARBA" id="ARBA00022692"/>
    </source>
</evidence>
<evidence type="ECO:0000256" key="7">
    <source>
        <dbReference type="ARBA" id="ARBA00022779"/>
    </source>
</evidence>
<sequence length="174" mass="19024">MANDKPKEGGKKSPMKLFLILAIVLLLLGGGGAGYYFFLYRPAESGEHAPAGADTKDKKESADKAEDHEPETYHSLNMPLLVNFPPGSSAKIIKISVAILVRGETGVDVIKKHEPMIRNNLLMAISSIGAEKAKTKEGKQELRAMMLNEVGKVMEKMAGKNTAKDIYFTEFVMQ</sequence>
<evidence type="ECO:0000256" key="11">
    <source>
        <dbReference type="SAM" id="MobiDB-lite"/>
    </source>
</evidence>
<comment type="similarity">
    <text evidence="3 10">Belongs to the FliL family.</text>
</comment>
<dbReference type="InterPro" id="IPR005503">
    <property type="entry name" value="FliL"/>
</dbReference>
<keyword evidence="12" id="KW-0966">Cell projection</keyword>
<evidence type="ECO:0000256" key="5">
    <source>
        <dbReference type="ARBA" id="ARBA00022500"/>
    </source>
</evidence>
<keyword evidence="6" id="KW-0812">Transmembrane</keyword>
<keyword evidence="5 10" id="KW-0145">Chemotaxis</keyword>
<dbReference type="Proteomes" id="UP001162780">
    <property type="component" value="Chromosome"/>
</dbReference>
<evidence type="ECO:0000256" key="9">
    <source>
        <dbReference type="ARBA" id="ARBA00023136"/>
    </source>
</evidence>
<organism evidence="12 13">
    <name type="scientific">Methylomonas rapida</name>
    <dbReference type="NCBI Taxonomy" id="2963939"/>
    <lineage>
        <taxon>Bacteria</taxon>
        <taxon>Pseudomonadati</taxon>
        <taxon>Pseudomonadota</taxon>
        <taxon>Gammaproteobacteria</taxon>
        <taxon>Methylococcales</taxon>
        <taxon>Methylococcaceae</taxon>
        <taxon>Methylomonas</taxon>
    </lineage>
</organism>
<feature type="region of interest" description="Disordered" evidence="11">
    <location>
        <begin position="47"/>
        <end position="70"/>
    </location>
</feature>
<evidence type="ECO:0000256" key="2">
    <source>
        <dbReference type="ARBA" id="ARBA00004162"/>
    </source>
</evidence>
<keyword evidence="10" id="KW-0997">Cell inner membrane</keyword>
<dbReference type="RefSeq" id="WP_255190254.1">
    <property type="nucleotide sequence ID" value="NZ_CP113517.1"/>
</dbReference>
<comment type="function">
    <text evidence="1 10">Controls the rotational direction of flagella during chemotaxis.</text>
</comment>
<keyword evidence="12" id="KW-0969">Cilium</keyword>
<keyword evidence="13" id="KW-1185">Reference proteome</keyword>
<dbReference type="PANTHER" id="PTHR35091:SF2">
    <property type="entry name" value="FLAGELLAR PROTEIN FLIL"/>
    <property type="match status" value="1"/>
</dbReference>
<proteinExistence type="inferred from homology"/>